<organism evidence="3 4">
    <name type="scientific">Boothiomyces macroporosus</name>
    <dbReference type="NCBI Taxonomy" id="261099"/>
    <lineage>
        <taxon>Eukaryota</taxon>
        <taxon>Fungi</taxon>
        <taxon>Fungi incertae sedis</taxon>
        <taxon>Chytridiomycota</taxon>
        <taxon>Chytridiomycota incertae sedis</taxon>
        <taxon>Chytridiomycetes</taxon>
        <taxon>Rhizophydiales</taxon>
        <taxon>Terramycetaceae</taxon>
        <taxon>Boothiomyces</taxon>
    </lineage>
</organism>
<dbReference type="Gene3D" id="3.90.550.10">
    <property type="entry name" value="Spore Coat Polysaccharide Biosynthesis Protein SpsA, Chain A"/>
    <property type="match status" value="1"/>
</dbReference>
<gene>
    <name evidence="3" type="ORF">HK103_006827</name>
</gene>
<evidence type="ECO:0000313" key="4">
    <source>
        <dbReference type="Proteomes" id="UP001210925"/>
    </source>
</evidence>
<evidence type="ECO:0000313" key="3">
    <source>
        <dbReference type="EMBL" id="KAJ3254837.1"/>
    </source>
</evidence>
<feature type="compositionally biased region" description="Basic residues" evidence="1">
    <location>
        <begin position="390"/>
        <end position="413"/>
    </location>
</feature>
<evidence type="ECO:0000256" key="2">
    <source>
        <dbReference type="SAM" id="SignalP"/>
    </source>
</evidence>
<comment type="caution">
    <text evidence="3">The sequence shown here is derived from an EMBL/GenBank/DDBJ whole genome shotgun (WGS) entry which is preliminary data.</text>
</comment>
<dbReference type="EMBL" id="JADGKB010000077">
    <property type="protein sequence ID" value="KAJ3254837.1"/>
    <property type="molecule type" value="Genomic_DNA"/>
</dbReference>
<proteinExistence type="predicted"/>
<protein>
    <submittedName>
        <fullName evidence="3">Uncharacterized protein</fullName>
    </submittedName>
</protein>
<dbReference type="SUPFAM" id="SSF53448">
    <property type="entry name" value="Nucleotide-diphospho-sugar transferases"/>
    <property type="match status" value="1"/>
</dbReference>
<sequence>MKHKYFACSSLLVILVVLFILSLNLEIDDVPIQENPAPQYIFNTLQIQPYSKPVKKAYMFYLTNRDYACCSMMFAQRFKEVGTDPSIDIVGLYTNLDNSTLTSMHNLGMKTIQVQVLESNKAQNPVNDYYKEAITKLQIFNDWGYDRFVFLDADILLLSNIDHLFDLPDTLLFWAPRAYWLAQPFFTTTVIVGKPSKQIFDAAVGLAKTDNNLFDMDVLNMLYKNQIGYLPNLYGILNKHFLKLNELPDEYKRNLPDLNRNLKLVHFTDTIHGEYGKPWRSSRDKPSEIPPEHQFFYDLQDMFYRIGTGADLNEKFERRVVLTCLALVKWKSKGTVGVGVRKYRHNSEGLDKKEIQKRKAEFVDSNKPAQAKGKNELKTAKEIAAARHEKEKRREKHGRHAHIMKRTGLGKHF</sequence>
<keyword evidence="2" id="KW-0732">Signal</keyword>
<feature type="chain" id="PRO_5041999263" evidence="2">
    <location>
        <begin position="23"/>
        <end position="413"/>
    </location>
</feature>
<evidence type="ECO:0000256" key="1">
    <source>
        <dbReference type="SAM" id="MobiDB-lite"/>
    </source>
</evidence>
<dbReference type="InterPro" id="IPR050587">
    <property type="entry name" value="GNT1/Glycosyltrans_8"/>
</dbReference>
<feature type="compositionally biased region" description="Basic and acidic residues" evidence="1">
    <location>
        <begin position="373"/>
        <end position="389"/>
    </location>
</feature>
<dbReference type="PANTHER" id="PTHR11183">
    <property type="entry name" value="GLYCOGENIN SUBFAMILY MEMBER"/>
    <property type="match status" value="1"/>
</dbReference>
<dbReference type="InterPro" id="IPR029044">
    <property type="entry name" value="Nucleotide-diphossugar_trans"/>
</dbReference>
<dbReference type="Proteomes" id="UP001210925">
    <property type="component" value="Unassembled WGS sequence"/>
</dbReference>
<reference evidence="3" key="1">
    <citation type="submission" date="2020-05" db="EMBL/GenBank/DDBJ databases">
        <title>Phylogenomic resolution of chytrid fungi.</title>
        <authorList>
            <person name="Stajich J.E."/>
            <person name="Amses K."/>
            <person name="Simmons R."/>
            <person name="Seto K."/>
            <person name="Myers J."/>
            <person name="Bonds A."/>
            <person name="Quandt C.A."/>
            <person name="Barry K."/>
            <person name="Liu P."/>
            <person name="Grigoriev I."/>
            <person name="Longcore J.E."/>
            <person name="James T.Y."/>
        </authorList>
    </citation>
    <scope>NUCLEOTIDE SEQUENCE</scope>
    <source>
        <strain evidence="3">PLAUS21</strain>
    </source>
</reference>
<keyword evidence="4" id="KW-1185">Reference proteome</keyword>
<feature type="region of interest" description="Disordered" evidence="1">
    <location>
        <begin position="367"/>
        <end position="413"/>
    </location>
</feature>
<feature type="signal peptide" evidence="2">
    <location>
        <begin position="1"/>
        <end position="22"/>
    </location>
</feature>
<name>A0AAD5UD00_9FUNG</name>
<accession>A0AAD5UD00</accession>
<dbReference type="AlphaFoldDB" id="A0AAD5UD00"/>